<keyword evidence="5" id="KW-0547">Nucleotide-binding</keyword>
<dbReference type="InterPro" id="IPR006375">
    <property type="entry name" value="Man1P_GuaTrfase/Man6P_Isoase"/>
</dbReference>
<dbReference type="InterPro" id="IPR011051">
    <property type="entry name" value="RmlC_Cupin_sf"/>
</dbReference>
<dbReference type="PANTHER" id="PTHR46390">
    <property type="entry name" value="MANNOSE-1-PHOSPHATE GUANYLYLTRANSFERASE"/>
    <property type="match status" value="1"/>
</dbReference>
<dbReference type="EC" id="2.7.7.13" evidence="2"/>
<dbReference type="InterPro" id="IPR014710">
    <property type="entry name" value="RmlC-like_jellyroll"/>
</dbReference>
<dbReference type="InterPro" id="IPR029044">
    <property type="entry name" value="Nucleotide-diphossugar_trans"/>
</dbReference>
<dbReference type="SUPFAM" id="SSF51182">
    <property type="entry name" value="RmlC-like cupins"/>
    <property type="match status" value="1"/>
</dbReference>
<evidence type="ECO:0000259" key="9">
    <source>
        <dbReference type="Pfam" id="PF00483"/>
    </source>
</evidence>
<evidence type="ECO:0000259" key="11">
    <source>
        <dbReference type="Pfam" id="PF22640"/>
    </source>
</evidence>
<keyword evidence="3 12" id="KW-0808">Transferase</keyword>
<dbReference type="NCBIfam" id="TIGR01479">
    <property type="entry name" value="GMP_PMI"/>
    <property type="match status" value="1"/>
</dbReference>
<keyword evidence="4 12" id="KW-0548">Nucleotidyltransferase</keyword>
<dbReference type="Gene3D" id="3.90.550.10">
    <property type="entry name" value="Spore Coat Polysaccharide Biosynthesis Protein SpsA, Chain A"/>
    <property type="match status" value="1"/>
</dbReference>
<evidence type="ECO:0000256" key="4">
    <source>
        <dbReference type="ARBA" id="ARBA00022695"/>
    </source>
</evidence>
<dbReference type="InterPro" id="IPR049577">
    <property type="entry name" value="GMPP_N"/>
</dbReference>
<accession>A0A8A4TV75</accession>
<proteinExistence type="inferred from homology"/>
<dbReference type="PANTHER" id="PTHR46390:SF1">
    <property type="entry name" value="MANNOSE-1-PHOSPHATE GUANYLYLTRANSFERASE"/>
    <property type="match status" value="1"/>
</dbReference>
<dbReference type="KEGG" id="scor:J3U87_15515"/>
<dbReference type="CDD" id="cd02509">
    <property type="entry name" value="GDP-M1P_Guanylyltransferase"/>
    <property type="match status" value="1"/>
</dbReference>
<dbReference type="InterPro" id="IPR001538">
    <property type="entry name" value="Man6P_isomerase-2_C"/>
</dbReference>
<dbReference type="AlphaFoldDB" id="A0A8A4TV75"/>
<dbReference type="Gene3D" id="2.60.120.10">
    <property type="entry name" value="Jelly Rolls"/>
    <property type="match status" value="1"/>
</dbReference>
<evidence type="ECO:0000256" key="5">
    <source>
        <dbReference type="ARBA" id="ARBA00022741"/>
    </source>
</evidence>
<feature type="domain" description="MannoseP isomerase/GMP-like beta-helix" evidence="11">
    <location>
        <begin position="287"/>
        <end position="341"/>
    </location>
</feature>
<keyword evidence="6" id="KW-0342">GTP-binding</keyword>
<comment type="similarity">
    <text evidence="1 8">Belongs to the mannose-6-phosphate isomerase type 2 family.</text>
</comment>
<dbReference type="GO" id="GO:0009298">
    <property type="term" value="P:GDP-mannose biosynthetic process"/>
    <property type="evidence" value="ECO:0007669"/>
    <property type="project" value="TreeGrafter"/>
</dbReference>
<dbReference type="InterPro" id="IPR005835">
    <property type="entry name" value="NTP_transferase_dom"/>
</dbReference>
<reference evidence="12" key="1">
    <citation type="submission" date="2021-03" db="EMBL/GenBank/DDBJ databases">
        <title>Acanthopleuribacteraceae sp. M133.</title>
        <authorList>
            <person name="Wang G."/>
        </authorList>
    </citation>
    <scope>NUCLEOTIDE SEQUENCE</scope>
    <source>
        <strain evidence="12">M133</strain>
    </source>
</reference>
<dbReference type="Proteomes" id="UP000663929">
    <property type="component" value="Chromosome"/>
</dbReference>
<dbReference type="GO" id="GO:0004475">
    <property type="term" value="F:mannose-1-phosphate guanylyltransferase (GTP) activity"/>
    <property type="evidence" value="ECO:0007669"/>
    <property type="project" value="UniProtKB-EC"/>
</dbReference>
<evidence type="ECO:0000256" key="6">
    <source>
        <dbReference type="ARBA" id="ARBA00023134"/>
    </source>
</evidence>
<feature type="domain" description="Mannose-6-phosphate isomerase type II C-terminal" evidence="10">
    <location>
        <begin position="360"/>
        <end position="464"/>
    </location>
</feature>
<evidence type="ECO:0000256" key="7">
    <source>
        <dbReference type="ARBA" id="ARBA00047343"/>
    </source>
</evidence>
<comment type="catalytic activity">
    <reaction evidence="7">
        <text>alpha-D-mannose 1-phosphate + GTP + H(+) = GDP-alpha-D-mannose + diphosphate</text>
        <dbReference type="Rhea" id="RHEA:15229"/>
        <dbReference type="ChEBI" id="CHEBI:15378"/>
        <dbReference type="ChEBI" id="CHEBI:33019"/>
        <dbReference type="ChEBI" id="CHEBI:37565"/>
        <dbReference type="ChEBI" id="CHEBI:57527"/>
        <dbReference type="ChEBI" id="CHEBI:58409"/>
        <dbReference type="EC" id="2.7.7.13"/>
    </reaction>
</comment>
<dbReference type="Pfam" id="PF22640">
    <property type="entry name" value="ManC_GMP_beta-helix"/>
    <property type="match status" value="1"/>
</dbReference>
<dbReference type="CDD" id="cd02213">
    <property type="entry name" value="cupin_PMI_typeII_C"/>
    <property type="match status" value="1"/>
</dbReference>
<evidence type="ECO:0000313" key="12">
    <source>
        <dbReference type="EMBL" id="QTD53856.1"/>
    </source>
</evidence>
<dbReference type="Pfam" id="PF01050">
    <property type="entry name" value="MannoseP_isomer"/>
    <property type="match status" value="1"/>
</dbReference>
<evidence type="ECO:0000256" key="8">
    <source>
        <dbReference type="RuleBase" id="RU004190"/>
    </source>
</evidence>
<evidence type="ECO:0000313" key="13">
    <source>
        <dbReference type="Proteomes" id="UP000663929"/>
    </source>
</evidence>
<protein>
    <recommendedName>
        <fullName evidence="2">mannose-1-phosphate guanylyltransferase</fullName>
        <ecNumber evidence="2">2.7.7.13</ecNumber>
    </recommendedName>
</protein>
<dbReference type="InterPro" id="IPR051161">
    <property type="entry name" value="Mannose-6P_isomerase_type2"/>
</dbReference>
<evidence type="ECO:0000256" key="1">
    <source>
        <dbReference type="ARBA" id="ARBA00006115"/>
    </source>
</evidence>
<dbReference type="Pfam" id="PF00483">
    <property type="entry name" value="NTP_transferase"/>
    <property type="match status" value="1"/>
</dbReference>
<dbReference type="GO" id="GO:0005525">
    <property type="term" value="F:GTP binding"/>
    <property type="evidence" value="ECO:0007669"/>
    <property type="project" value="UniProtKB-KW"/>
</dbReference>
<dbReference type="GO" id="GO:0000271">
    <property type="term" value="P:polysaccharide biosynthetic process"/>
    <property type="evidence" value="ECO:0007669"/>
    <property type="project" value="InterPro"/>
</dbReference>
<dbReference type="GO" id="GO:0016853">
    <property type="term" value="F:isomerase activity"/>
    <property type="evidence" value="ECO:0007669"/>
    <property type="project" value="UniProtKB-KW"/>
</dbReference>
<dbReference type="SUPFAM" id="SSF53448">
    <property type="entry name" value="Nucleotide-diphospho-sugar transferases"/>
    <property type="match status" value="1"/>
</dbReference>
<dbReference type="EMBL" id="CP071793">
    <property type="protein sequence ID" value="QTD53856.1"/>
    <property type="molecule type" value="Genomic_DNA"/>
</dbReference>
<gene>
    <name evidence="12" type="ORF">J3U87_15515</name>
</gene>
<sequence length="477" mass="52576">MAFYSVVLAGGGGTRLWPVSTRHAPKPFRSFLGPDRPTLFRMTIDRALRSAVPKALRVVCAPHLSPLVGFELEQLGFASSSVVIEEPEPRNTGPAVLLAALHLVSQDPQAVMAVLPADHLIRREADYDRAIALAARAAEDRRVVLLGLVPDRPETGFGYIESEPGAAPFQPVPVRRFVEKPDAQKARAFVESGHYFWNSGIFVFRADVVIEEFARFQPDMVRAMKAFLAGDTSAFARCVDLSFDYAVLEHSERVTVIPVDLGWSDVGNWWAVHEQFPLDESGNSARGSVVSRDSRNCHLHAETRPLVVLGMENAVVVESQAGVLVAGSQWMQEVREAVDDLPVATPSSEPDDAPVIEGEHCRPWGRFRILDQGPGFKTKRLDVLPGRRTSLQKHDYRAENWIVTSGLARVTRGDEVFELKTGETTHIPVGCIHRIENPGQEMLSLVEVQAGERLLESDVHRIADDYGRAPAECATSS</sequence>
<name>A0A8A4TV75_SULCO</name>
<keyword evidence="12" id="KW-0413">Isomerase</keyword>
<keyword evidence="13" id="KW-1185">Reference proteome</keyword>
<evidence type="ECO:0000256" key="3">
    <source>
        <dbReference type="ARBA" id="ARBA00022679"/>
    </source>
</evidence>
<dbReference type="RefSeq" id="WP_237383956.1">
    <property type="nucleotide sequence ID" value="NZ_CP071793.1"/>
</dbReference>
<evidence type="ECO:0000256" key="2">
    <source>
        <dbReference type="ARBA" id="ARBA00012387"/>
    </source>
</evidence>
<dbReference type="InterPro" id="IPR054566">
    <property type="entry name" value="ManC/GMP-like_b-helix"/>
</dbReference>
<feature type="domain" description="Nucleotidyl transferase" evidence="9">
    <location>
        <begin position="5"/>
        <end position="277"/>
    </location>
</feature>
<evidence type="ECO:0000259" key="10">
    <source>
        <dbReference type="Pfam" id="PF01050"/>
    </source>
</evidence>
<organism evidence="12 13">
    <name type="scientific">Sulfidibacter corallicola</name>
    <dbReference type="NCBI Taxonomy" id="2818388"/>
    <lineage>
        <taxon>Bacteria</taxon>
        <taxon>Pseudomonadati</taxon>
        <taxon>Acidobacteriota</taxon>
        <taxon>Holophagae</taxon>
        <taxon>Acanthopleuribacterales</taxon>
        <taxon>Acanthopleuribacteraceae</taxon>
        <taxon>Sulfidibacter</taxon>
    </lineage>
</organism>